<feature type="compositionally biased region" description="Basic and acidic residues" evidence="1">
    <location>
        <begin position="40"/>
        <end position="65"/>
    </location>
</feature>
<dbReference type="EMBL" id="LNFO01005591">
    <property type="protein sequence ID" value="KUF77389.1"/>
    <property type="molecule type" value="Genomic_DNA"/>
</dbReference>
<feature type="compositionally biased region" description="Polar residues" evidence="1">
    <location>
        <begin position="83"/>
        <end position="92"/>
    </location>
</feature>
<dbReference type="AlphaFoldDB" id="A0A0W8BZW8"/>
<feature type="compositionally biased region" description="Low complexity" evidence="1">
    <location>
        <begin position="1"/>
        <end position="18"/>
    </location>
</feature>
<sequence>MSQSLASSSHACSSPAKAPTVPPTGMRSPTKIRTPIKLVRPRETHWASRAKDVKKRQLDSGESHSESALPLPKRLKLSHTEPTKQGGTQAPNTEVPGARGTEEKLQEAKEVEGNRGYADALSRKVEVAQCLEKDLLRDNARMRLKILNLRDEVDFYYGLLTKIELLAADKNRENTGKSNQEQEQVTKLAEQLRRIISASKAVDGIVEVRNGGVFYLMESQDEKNDVSLRVDKRVRSSALASTNALMTPSTVTTAQVQQTTMKRLSNVPHVQAANYSEYTSHFDDILARRHGVTRQDSILQVSSKL</sequence>
<dbReference type="Gene3D" id="1.20.5.1430">
    <property type="match status" value="1"/>
</dbReference>
<dbReference type="Proteomes" id="UP000052943">
    <property type="component" value="Unassembled WGS sequence"/>
</dbReference>
<comment type="caution">
    <text evidence="2">The sequence shown here is derived from an EMBL/GenBank/DDBJ whole genome shotgun (WGS) entry which is preliminary data.</text>
</comment>
<name>A0A0W8BZW8_PHYNI</name>
<feature type="compositionally biased region" description="Basic and acidic residues" evidence="1">
    <location>
        <begin position="100"/>
        <end position="111"/>
    </location>
</feature>
<evidence type="ECO:0000313" key="2">
    <source>
        <dbReference type="EMBL" id="KUF77389.1"/>
    </source>
</evidence>
<proteinExistence type="predicted"/>
<evidence type="ECO:0000256" key="1">
    <source>
        <dbReference type="SAM" id="MobiDB-lite"/>
    </source>
</evidence>
<organism evidence="2 3">
    <name type="scientific">Phytophthora nicotianae</name>
    <name type="common">Potato buckeye rot agent</name>
    <name type="synonym">Phytophthora parasitica</name>
    <dbReference type="NCBI Taxonomy" id="4792"/>
    <lineage>
        <taxon>Eukaryota</taxon>
        <taxon>Sar</taxon>
        <taxon>Stramenopiles</taxon>
        <taxon>Oomycota</taxon>
        <taxon>Peronosporomycetes</taxon>
        <taxon>Peronosporales</taxon>
        <taxon>Peronosporaceae</taxon>
        <taxon>Phytophthora</taxon>
    </lineage>
</organism>
<gene>
    <name evidence="2" type="ORF">AM587_10006322</name>
</gene>
<protein>
    <submittedName>
        <fullName evidence="2">Uncharacterized protein</fullName>
    </submittedName>
</protein>
<dbReference type="OrthoDB" id="159401at2759"/>
<feature type="region of interest" description="Disordered" evidence="1">
    <location>
        <begin position="1"/>
        <end position="111"/>
    </location>
</feature>
<evidence type="ECO:0000313" key="3">
    <source>
        <dbReference type="Proteomes" id="UP000052943"/>
    </source>
</evidence>
<reference evidence="2 3" key="1">
    <citation type="submission" date="2015-11" db="EMBL/GenBank/DDBJ databases">
        <title>Genomes and virulence difference between two physiological races of Phytophthora nicotianae.</title>
        <authorList>
            <person name="Liu H."/>
            <person name="Ma X."/>
            <person name="Yu H."/>
            <person name="Fang D."/>
            <person name="Li Y."/>
            <person name="Wang X."/>
            <person name="Wang W."/>
            <person name="Dong Y."/>
            <person name="Xiao B."/>
        </authorList>
    </citation>
    <scope>NUCLEOTIDE SEQUENCE [LARGE SCALE GENOMIC DNA]</scope>
    <source>
        <strain evidence="3">race 0</strain>
    </source>
</reference>
<accession>A0A0W8BZW8</accession>